<dbReference type="GO" id="GO:0004386">
    <property type="term" value="F:helicase activity"/>
    <property type="evidence" value="ECO:0007669"/>
    <property type="project" value="UniProtKB-KW"/>
</dbReference>
<evidence type="ECO:0000256" key="3">
    <source>
        <dbReference type="ARBA" id="ARBA00022771"/>
    </source>
</evidence>
<evidence type="ECO:0000256" key="6">
    <source>
        <dbReference type="ARBA" id="ARBA00022833"/>
    </source>
</evidence>
<dbReference type="InterPro" id="IPR001876">
    <property type="entry name" value="Znf_RanBP2"/>
</dbReference>
<dbReference type="GO" id="GO:0008270">
    <property type="term" value="F:zinc ion binding"/>
    <property type="evidence" value="ECO:0007669"/>
    <property type="project" value="UniProtKB-KW"/>
</dbReference>
<dbReference type="InterPro" id="IPR014001">
    <property type="entry name" value="Helicase_ATP-bd"/>
</dbReference>
<dbReference type="InterPro" id="IPR027417">
    <property type="entry name" value="P-loop_NTPase"/>
</dbReference>
<proteinExistence type="predicted"/>
<dbReference type="Pfam" id="PF00271">
    <property type="entry name" value="Helicase_C"/>
    <property type="match status" value="1"/>
</dbReference>
<feature type="domain" description="Helicase C-terminal" evidence="12">
    <location>
        <begin position="340"/>
        <end position="500"/>
    </location>
</feature>
<keyword evidence="5" id="KW-0347">Helicase</keyword>
<dbReference type="SUPFAM" id="SSF90209">
    <property type="entry name" value="Ran binding protein zinc finger-like"/>
    <property type="match status" value="1"/>
</dbReference>
<reference evidence="13 14" key="1">
    <citation type="submission" date="2024-10" db="EMBL/GenBank/DDBJ databases">
        <title>Updated reference genomes for cyclostephanoid diatoms.</title>
        <authorList>
            <person name="Roberts W.R."/>
            <person name="Alverson A.J."/>
        </authorList>
    </citation>
    <scope>NUCLEOTIDE SEQUENCE [LARGE SCALE GENOMIC DNA]</scope>
    <source>
        <strain evidence="13 14">AJA228-03</strain>
    </source>
</reference>
<keyword evidence="6" id="KW-0862">Zinc</keyword>
<dbReference type="Gene3D" id="1.10.30.50">
    <property type="match status" value="1"/>
</dbReference>
<dbReference type="CDD" id="cd18793">
    <property type="entry name" value="SF2_C_SNF"/>
    <property type="match status" value="1"/>
</dbReference>
<sequence>MMITVAVAPRNPRTANEYAAAARSRVREPDASSWAMRKTLTSLAIMLAYRETEWPLLILCPASLRYAWPAEIEKFCQFIPSQSIYCVRGTNDVHFATEICKWRDKRKHVSHDDGAKCSMRCPIQVVVFTYSLLQTRYQTAKALMDCNFECIIADESHNLKQISSQRCRLALPLLHRSRRLVLLSGTPALNRPVELWPQLHALDARGTMFGNGGMRYGEYTRRYCNARRTRFGYDVSGSSNADELHMCLRKVMIRRLKSDVLHDLPSKQRSIVPVSILDKDKERESRHTINRLNMARQAVSKITDLDADDVANSARWEARKLLMQAYQASGIAKAPSTTEYILDWLEGTDSTQKLVVFAHHKEVLDYIETSIATKYKGRLGMMRIDGSVSPAERALRVKKFQTSDKIRLSLLSMTAAGVGLTLTAASNIIFAELHWTPGILAQCEDRCHRIGQASSVNVMYCICKDEEVSCDMSLWSMLARKVGNLGKVVDGERGQLDAVERENDASSDGEKSQSRARNCKGTSVEDELMSFFASSTIATCGKQTKGPIVKGTIQSFFMKQTKKCGSSKDAPVVYEAGEASTRNVAACISLLEEIEDEPEYNCTPRSIDKDNAPSHSCSLQKSILQSSQTDSRPPSSRLRLALPWPEATHSTEKLVPISSSWSCTVCTYNNRGDTTICQICNTTKSFDLTTKRCMIGADTNGSGAESSLKVNGIEGDEEWSETDLVAIDVVTQSHGEAIQSRSSDPQPDDSTSSYLLDTPADMLSFAVSLNSGRIALYLSSTGQPLSVNFDIAQVLTKTSADALEDFHLLRNVSNSIIPHSQHNISFDDGAVRQVLAAVVDDTLILSREESLHVMCEELKQFVRCYLSLREVEKKAVKESGRAFTASSLKRSLVKLLPSTITGTTERYQGGAKERAIENMNNGCATAIDMSVINGQACVWCAKPFRFTNGAVYCTQFCAEAGRVRRGGMYSSTKIREQLFALEHGKCTKVRRIYLVILLGSLVLFMSFFHVDNNAWFLSKCNIDAHELFCKIKVLQPAERLNMLLRAKWKLPKTRLATDRLLMNPQEHDFWQADHIFAVAEGGGSSGLDNLRTLCTPCHSAETEKLLARLKTLPCSSSVRAKYDQTQMDIFSAFSNMRNHKLVDENESGKRRRLAD</sequence>
<dbReference type="SMART" id="SM00547">
    <property type="entry name" value="ZnF_RBZ"/>
    <property type="match status" value="1"/>
</dbReference>
<dbReference type="PANTHER" id="PTHR45766">
    <property type="entry name" value="DNA ANNEALING HELICASE AND ENDONUCLEASE ZRANB3 FAMILY MEMBER"/>
    <property type="match status" value="1"/>
</dbReference>
<comment type="caution">
    <text evidence="13">The sequence shown here is derived from an EMBL/GenBank/DDBJ whole genome shotgun (WGS) entry which is preliminary data.</text>
</comment>
<evidence type="ECO:0000256" key="1">
    <source>
        <dbReference type="ARBA" id="ARBA00022723"/>
    </source>
</evidence>
<dbReference type="EMBL" id="JALLPB020000103">
    <property type="protein sequence ID" value="KAL3817457.1"/>
    <property type="molecule type" value="Genomic_DNA"/>
</dbReference>
<evidence type="ECO:0000256" key="7">
    <source>
        <dbReference type="ARBA" id="ARBA00022840"/>
    </source>
</evidence>
<dbReference type="InterPro" id="IPR003615">
    <property type="entry name" value="HNH_nuc"/>
</dbReference>
<dbReference type="PROSITE" id="PS01358">
    <property type="entry name" value="ZF_RANBP2_1"/>
    <property type="match status" value="1"/>
</dbReference>
<dbReference type="Gene3D" id="4.10.1060.10">
    <property type="entry name" value="Zinc finger, RanBP2-type"/>
    <property type="match status" value="1"/>
</dbReference>
<evidence type="ECO:0000259" key="10">
    <source>
        <dbReference type="PROSITE" id="PS50199"/>
    </source>
</evidence>
<dbReference type="SMART" id="SM00490">
    <property type="entry name" value="HELICc"/>
    <property type="match status" value="1"/>
</dbReference>
<evidence type="ECO:0000256" key="2">
    <source>
        <dbReference type="ARBA" id="ARBA00022741"/>
    </source>
</evidence>
<organism evidence="13 14">
    <name type="scientific">Cyclostephanos tholiformis</name>
    <dbReference type="NCBI Taxonomy" id="382380"/>
    <lineage>
        <taxon>Eukaryota</taxon>
        <taxon>Sar</taxon>
        <taxon>Stramenopiles</taxon>
        <taxon>Ochrophyta</taxon>
        <taxon>Bacillariophyta</taxon>
        <taxon>Coscinodiscophyceae</taxon>
        <taxon>Thalassiosirophycidae</taxon>
        <taxon>Stephanodiscales</taxon>
        <taxon>Stephanodiscaceae</taxon>
        <taxon>Cyclostephanos</taxon>
    </lineage>
</organism>
<dbReference type="PROSITE" id="PS50199">
    <property type="entry name" value="ZF_RANBP2_2"/>
    <property type="match status" value="1"/>
</dbReference>
<evidence type="ECO:0000256" key="9">
    <source>
        <dbReference type="SAM" id="MobiDB-lite"/>
    </source>
</evidence>
<dbReference type="GO" id="GO:0005524">
    <property type="term" value="F:ATP binding"/>
    <property type="evidence" value="ECO:0007669"/>
    <property type="project" value="UniProtKB-KW"/>
</dbReference>
<feature type="region of interest" description="Disordered" evidence="9">
    <location>
        <begin position="496"/>
        <end position="519"/>
    </location>
</feature>
<dbReference type="Pfam" id="PF00176">
    <property type="entry name" value="SNF2-rel_dom"/>
    <property type="match status" value="1"/>
</dbReference>
<evidence type="ECO:0000313" key="13">
    <source>
        <dbReference type="EMBL" id="KAL3817457.1"/>
    </source>
</evidence>
<evidence type="ECO:0008006" key="15">
    <source>
        <dbReference type="Google" id="ProtNLM"/>
    </source>
</evidence>
<dbReference type="InterPro" id="IPR001650">
    <property type="entry name" value="Helicase_C-like"/>
</dbReference>
<dbReference type="SUPFAM" id="SSF52540">
    <property type="entry name" value="P-loop containing nucleoside triphosphate hydrolases"/>
    <property type="match status" value="2"/>
</dbReference>
<evidence type="ECO:0000256" key="8">
    <source>
        <dbReference type="PROSITE-ProRule" id="PRU00322"/>
    </source>
</evidence>
<evidence type="ECO:0000256" key="4">
    <source>
        <dbReference type="ARBA" id="ARBA00022801"/>
    </source>
</evidence>
<dbReference type="InterPro" id="IPR049730">
    <property type="entry name" value="SNF2/RAD54-like_C"/>
</dbReference>
<evidence type="ECO:0000313" key="14">
    <source>
        <dbReference type="Proteomes" id="UP001530377"/>
    </source>
</evidence>
<feature type="domain" description="Helicase ATP-binding" evidence="11">
    <location>
        <begin position="38"/>
        <end position="205"/>
    </location>
</feature>
<name>A0ABD3RZ36_9STRA</name>
<keyword evidence="7" id="KW-0067">ATP-binding</keyword>
<feature type="compositionally biased region" description="Basic and acidic residues" evidence="9">
    <location>
        <begin position="496"/>
        <end position="513"/>
    </location>
</feature>
<evidence type="ECO:0000259" key="12">
    <source>
        <dbReference type="PROSITE" id="PS51194"/>
    </source>
</evidence>
<keyword evidence="14" id="KW-1185">Reference proteome</keyword>
<keyword evidence="4" id="KW-0378">Hydrolase</keyword>
<dbReference type="Gene3D" id="3.40.50.10810">
    <property type="entry name" value="Tandem AAA-ATPase domain"/>
    <property type="match status" value="1"/>
</dbReference>
<dbReference type="PROSITE" id="PS51194">
    <property type="entry name" value="HELICASE_CTER"/>
    <property type="match status" value="1"/>
</dbReference>
<evidence type="ECO:0000256" key="5">
    <source>
        <dbReference type="ARBA" id="ARBA00022806"/>
    </source>
</evidence>
<feature type="domain" description="RanBP2-type" evidence="10">
    <location>
        <begin position="657"/>
        <end position="686"/>
    </location>
</feature>
<dbReference type="PROSITE" id="PS51192">
    <property type="entry name" value="HELICASE_ATP_BIND_1"/>
    <property type="match status" value="1"/>
</dbReference>
<dbReference type="CDD" id="cd00085">
    <property type="entry name" value="HNHc"/>
    <property type="match status" value="1"/>
</dbReference>
<dbReference type="GO" id="GO:0016787">
    <property type="term" value="F:hydrolase activity"/>
    <property type="evidence" value="ECO:0007669"/>
    <property type="project" value="UniProtKB-KW"/>
</dbReference>
<dbReference type="AlphaFoldDB" id="A0ABD3RZ36"/>
<dbReference type="PANTHER" id="PTHR45766:SF3">
    <property type="entry name" value="DNA ANNEALING HELICASE AND ENDONUCLEASE ZRANB3"/>
    <property type="match status" value="1"/>
</dbReference>
<dbReference type="InterPro" id="IPR038718">
    <property type="entry name" value="SNF2-like_sf"/>
</dbReference>
<dbReference type="Proteomes" id="UP001530377">
    <property type="component" value="Unassembled WGS sequence"/>
</dbReference>
<accession>A0ABD3RZ36</accession>
<dbReference type="InterPro" id="IPR000330">
    <property type="entry name" value="SNF2_N"/>
</dbReference>
<gene>
    <name evidence="13" type="ORF">ACHAXA_001464</name>
</gene>
<dbReference type="Pfam" id="PF01844">
    <property type="entry name" value="HNH"/>
    <property type="match status" value="1"/>
</dbReference>
<protein>
    <recommendedName>
        <fullName evidence="15">DNA annealing helicase and endonuclease ZRANB3</fullName>
    </recommendedName>
</protein>
<keyword evidence="3 8" id="KW-0863">Zinc-finger</keyword>
<dbReference type="InterPro" id="IPR002711">
    <property type="entry name" value="HNH"/>
</dbReference>
<dbReference type="InterPro" id="IPR036443">
    <property type="entry name" value="Znf_RanBP2_sf"/>
</dbReference>
<keyword evidence="1" id="KW-0479">Metal-binding</keyword>
<dbReference type="Gene3D" id="3.40.50.300">
    <property type="entry name" value="P-loop containing nucleotide triphosphate hydrolases"/>
    <property type="match status" value="1"/>
</dbReference>
<keyword evidence="2" id="KW-0547">Nucleotide-binding</keyword>
<evidence type="ECO:0000259" key="11">
    <source>
        <dbReference type="PROSITE" id="PS51192"/>
    </source>
</evidence>